<protein>
    <recommendedName>
        <fullName evidence="5">Immunoglobulin V-set domain-containing protein</fullName>
    </recommendedName>
</protein>
<keyword evidence="4" id="KW-0732">Signal</keyword>
<evidence type="ECO:0000256" key="4">
    <source>
        <dbReference type="SAM" id="SignalP"/>
    </source>
</evidence>
<accession>A0A151NRM9</accession>
<dbReference type="SMART" id="SM00406">
    <property type="entry name" value="IGv"/>
    <property type="match status" value="1"/>
</dbReference>
<dbReference type="EMBL" id="AKHW03002327">
    <property type="protein sequence ID" value="KYO39289.1"/>
    <property type="molecule type" value="Genomic_DNA"/>
</dbReference>
<feature type="domain" description="Immunoglobulin V-set" evidence="5">
    <location>
        <begin position="36"/>
        <end position="92"/>
    </location>
</feature>
<reference evidence="6 7" key="1">
    <citation type="journal article" date="2012" name="Genome Biol.">
        <title>Sequencing three crocodilian genomes to illuminate the evolution of archosaurs and amniotes.</title>
        <authorList>
            <person name="St John J.A."/>
            <person name="Braun E.L."/>
            <person name="Isberg S.R."/>
            <person name="Miles L.G."/>
            <person name="Chong A.Y."/>
            <person name="Gongora J."/>
            <person name="Dalzell P."/>
            <person name="Moran C."/>
            <person name="Bed'hom B."/>
            <person name="Abzhanov A."/>
            <person name="Burgess S.C."/>
            <person name="Cooksey A.M."/>
            <person name="Castoe T.A."/>
            <person name="Crawford N.G."/>
            <person name="Densmore L.D."/>
            <person name="Drew J.C."/>
            <person name="Edwards S.V."/>
            <person name="Faircloth B.C."/>
            <person name="Fujita M.K."/>
            <person name="Greenwold M.J."/>
            <person name="Hoffmann F.G."/>
            <person name="Howard J.M."/>
            <person name="Iguchi T."/>
            <person name="Janes D.E."/>
            <person name="Khan S.Y."/>
            <person name="Kohno S."/>
            <person name="de Koning A.J."/>
            <person name="Lance S.L."/>
            <person name="McCarthy F.M."/>
            <person name="McCormack J.E."/>
            <person name="Merchant M.E."/>
            <person name="Peterson D.G."/>
            <person name="Pollock D.D."/>
            <person name="Pourmand N."/>
            <person name="Raney B.J."/>
            <person name="Roessler K.A."/>
            <person name="Sanford J.R."/>
            <person name="Sawyer R.H."/>
            <person name="Schmidt C.J."/>
            <person name="Triplett E.W."/>
            <person name="Tuberville T.D."/>
            <person name="Venegas-Anaya M."/>
            <person name="Howard J.T."/>
            <person name="Jarvis E.D."/>
            <person name="Guillette L.J.Jr."/>
            <person name="Glenn T.C."/>
            <person name="Green R.E."/>
            <person name="Ray D.A."/>
        </authorList>
    </citation>
    <scope>NUCLEOTIDE SEQUENCE [LARGE SCALE GENOMIC DNA]</scope>
    <source>
        <strain evidence="6">KSC_2009_1</strain>
    </source>
</reference>
<feature type="chain" id="PRO_5007586314" description="Immunoglobulin V-set domain-containing protein" evidence="4">
    <location>
        <begin position="20"/>
        <end position="145"/>
    </location>
</feature>
<keyword evidence="1" id="KW-0391">Immunity</keyword>
<organism evidence="6 7">
    <name type="scientific">Alligator mississippiensis</name>
    <name type="common">American alligator</name>
    <dbReference type="NCBI Taxonomy" id="8496"/>
    <lineage>
        <taxon>Eukaryota</taxon>
        <taxon>Metazoa</taxon>
        <taxon>Chordata</taxon>
        <taxon>Craniata</taxon>
        <taxon>Vertebrata</taxon>
        <taxon>Euteleostomi</taxon>
        <taxon>Archelosauria</taxon>
        <taxon>Archosauria</taxon>
        <taxon>Crocodylia</taxon>
        <taxon>Alligatoridae</taxon>
        <taxon>Alligatorinae</taxon>
        <taxon>Alligator</taxon>
    </lineage>
</organism>
<evidence type="ECO:0000313" key="7">
    <source>
        <dbReference type="Proteomes" id="UP000050525"/>
    </source>
</evidence>
<dbReference type="SUPFAM" id="SSF48726">
    <property type="entry name" value="Immunoglobulin"/>
    <property type="match status" value="2"/>
</dbReference>
<dbReference type="InterPro" id="IPR036179">
    <property type="entry name" value="Ig-like_dom_sf"/>
</dbReference>
<evidence type="ECO:0000256" key="3">
    <source>
        <dbReference type="ARBA" id="ARBA00043265"/>
    </source>
</evidence>
<dbReference type="InterPro" id="IPR050199">
    <property type="entry name" value="IgHV"/>
</dbReference>
<comment type="caution">
    <text evidence="6">The sequence shown here is derived from an EMBL/GenBank/DDBJ whole genome shotgun (WGS) entry which is preliminary data.</text>
</comment>
<dbReference type="AlphaFoldDB" id="A0A151NRM9"/>
<keyword evidence="2" id="KW-1064">Adaptive immunity</keyword>
<dbReference type="GO" id="GO:0019814">
    <property type="term" value="C:immunoglobulin complex"/>
    <property type="evidence" value="ECO:0007669"/>
    <property type="project" value="UniProtKB-KW"/>
</dbReference>
<feature type="signal peptide" evidence="4">
    <location>
        <begin position="1"/>
        <end position="19"/>
    </location>
</feature>
<name>A0A151NRM9_ALLMI</name>
<dbReference type="InterPro" id="IPR013783">
    <property type="entry name" value="Ig-like_fold"/>
</dbReference>
<dbReference type="InterPro" id="IPR013106">
    <property type="entry name" value="Ig_V-set"/>
</dbReference>
<evidence type="ECO:0000256" key="1">
    <source>
        <dbReference type="ARBA" id="ARBA00022859"/>
    </source>
</evidence>
<dbReference type="Gene3D" id="2.60.40.10">
    <property type="entry name" value="Immunoglobulins"/>
    <property type="match status" value="2"/>
</dbReference>
<evidence type="ECO:0000313" key="6">
    <source>
        <dbReference type="EMBL" id="KYO39289.1"/>
    </source>
</evidence>
<dbReference type="GO" id="GO:0002250">
    <property type="term" value="P:adaptive immune response"/>
    <property type="evidence" value="ECO:0007669"/>
    <property type="project" value="UniProtKB-KW"/>
</dbReference>
<dbReference type="PANTHER" id="PTHR23266">
    <property type="entry name" value="IMMUNOGLOBULIN HEAVY CHAIN"/>
    <property type="match status" value="1"/>
</dbReference>
<keyword evidence="3" id="KW-1280">Immunoglobulin</keyword>
<proteinExistence type="predicted"/>
<dbReference type="Proteomes" id="UP000050525">
    <property type="component" value="Unassembled WGS sequence"/>
</dbReference>
<dbReference type="GO" id="GO:0005576">
    <property type="term" value="C:extracellular region"/>
    <property type="evidence" value="ECO:0007669"/>
    <property type="project" value="UniProtKB-ARBA"/>
</dbReference>
<evidence type="ECO:0000259" key="5">
    <source>
        <dbReference type="SMART" id="SM00406"/>
    </source>
</evidence>
<gene>
    <name evidence="6" type="ORF">Y1Q_0020559</name>
</gene>
<sequence>MGLWLSLILMAAALQGTWSQVQLVESGGDVREPGDSLRLSCNASGFTFGDYWMSWVRQAPGKGLEWVATISYWAGSTIQVLRWVIRGLFCKEIGGVSSQIQMTQSGAEVKKSGESAKLSCKTSGYTFTNYNMIWIYELSRKGLKS</sequence>
<keyword evidence="7" id="KW-1185">Reference proteome</keyword>
<evidence type="ECO:0000256" key="2">
    <source>
        <dbReference type="ARBA" id="ARBA00023130"/>
    </source>
</evidence>
<dbReference type="STRING" id="8496.A0A151NRM9"/>